<dbReference type="RefSeq" id="WP_008297544.1">
    <property type="nucleotide sequence ID" value="NZ_AOFT01000003.1"/>
</dbReference>
<evidence type="ECO:0000313" key="2">
    <source>
        <dbReference type="EMBL" id="EMR07105.1"/>
    </source>
</evidence>
<evidence type="ECO:0000313" key="3">
    <source>
        <dbReference type="Proteomes" id="UP000011919"/>
    </source>
</evidence>
<keyword evidence="1" id="KW-1133">Transmembrane helix</keyword>
<feature type="transmembrane region" description="Helical" evidence="1">
    <location>
        <begin position="7"/>
        <end position="29"/>
    </location>
</feature>
<feature type="transmembrane region" description="Helical" evidence="1">
    <location>
        <begin position="76"/>
        <end position="93"/>
    </location>
</feature>
<accession>M7NZJ7</accession>
<dbReference type="AlphaFoldDB" id="M7NZJ7"/>
<comment type="caution">
    <text evidence="2">The sequence shown here is derived from an EMBL/GenBank/DDBJ whole genome shotgun (WGS) entry which is preliminary data.</text>
</comment>
<dbReference type="OrthoDB" id="9973441at2"/>
<protein>
    <submittedName>
        <fullName evidence="2">Uncharacterized protein</fullName>
    </submittedName>
</protein>
<gene>
    <name evidence="2" type="ORF">C772_00750</name>
</gene>
<dbReference type="EMBL" id="AOFT01000003">
    <property type="protein sequence ID" value="EMR07105.1"/>
    <property type="molecule type" value="Genomic_DNA"/>
</dbReference>
<keyword evidence="3" id="KW-1185">Reference proteome</keyword>
<feature type="transmembrane region" description="Helical" evidence="1">
    <location>
        <begin position="49"/>
        <end position="69"/>
    </location>
</feature>
<keyword evidence="1" id="KW-0812">Transmembrane</keyword>
<name>M7NZJ7_9BACL</name>
<evidence type="ECO:0000256" key="1">
    <source>
        <dbReference type="SAM" id="Phobius"/>
    </source>
</evidence>
<sequence length="97" mass="10136">MISNQHLLTAAILILAIGIGLNITLNQLGHFEGSNASMISIPISSKQGYFASGLALLAMMVTGMILLLVSLKQKRTAALAISLAAVILIPPIIQSIL</sequence>
<keyword evidence="1" id="KW-0472">Membrane</keyword>
<reference evidence="2 3" key="1">
    <citation type="journal article" date="2013" name="Genome Announc.">
        <title>Draft Genome Sequence of Bhargavaea cecembensis Strain DSE10T, Isolated from a Deep-Sea Sediment Sample Collected at a Depth of 5,904 m from the Chagos-Laccadive Ridge System in the Indian Ocean.</title>
        <authorList>
            <person name="Shivaji S."/>
            <person name="Ara S."/>
            <person name="Begum Z."/>
            <person name="Ruth M."/>
            <person name="Singh A."/>
            <person name="Kumar Pinnaka A."/>
        </authorList>
    </citation>
    <scope>NUCLEOTIDE SEQUENCE [LARGE SCALE GENOMIC DNA]</scope>
    <source>
        <strain evidence="2 3">DSE10</strain>
    </source>
</reference>
<proteinExistence type="predicted"/>
<dbReference type="Proteomes" id="UP000011919">
    <property type="component" value="Unassembled WGS sequence"/>
</dbReference>
<organism evidence="2 3">
    <name type="scientific">Bhargavaea cecembensis DSE10</name>
    <dbReference type="NCBI Taxonomy" id="1235279"/>
    <lineage>
        <taxon>Bacteria</taxon>
        <taxon>Bacillati</taxon>
        <taxon>Bacillota</taxon>
        <taxon>Bacilli</taxon>
        <taxon>Bacillales</taxon>
        <taxon>Caryophanaceae</taxon>
        <taxon>Bhargavaea</taxon>
    </lineage>
</organism>